<dbReference type="PANTHER" id="PTHR13323">
    <property type="entry name" value="LATE ENDOSOMAL/LYSOSOMAL MP1 INTERACTING PROTEIN"/>
    <property type="match status" value="1"/>
</dbReference>
<dbReference type="GO" id="GO:0005085">
    <property type="term" value="F:guanyl-nucleotide exchange factor activity"/>
    <property type="evidence" value="ECO:0007669"/>
    <property type="project" value="InterPro"/>
</dbReference>
<dbReference type="GO" id="GO:0032008">
    <property type="term" value="P:positive regulation of TOR signaling"/>
    <property type="evidence" value="ECO:0007669"/>
    <property type="project" value="InterPro"/>
</dbReference>
<dbReference type="Gene3D" id="3.30.450.30">
    <property type="entry name" value="Dynein light chain 2a, cytoplasmic"/>
    <property type="match status" value="1"/>
</dbReference>
<reference evidence="3" key="1">
    <citation type="submission" date="2021-01" db="EMBL/GenBank/DDBJ databases">
        <authorList>
            <person name="Corre E."/>
            <person name="Pelletier E."/>
            <person name="Niang G."/>
            <person name="Scheremetjew M."/>
            <person name="Finn R."/>
            <person name="Kale V."/>
            <person name="Holt S."/>
            <person name="Cochrane G."/>
            <person name="Meng A."/>
            <person name="Brown T."/>
            <person name="Cohen L."/>
        </authorList>
    </citation>
    <scope>NUCLEOTIDE SEQUENCE</scope>
    <source>
        <strain evidence="3">CCMP2877</strain>
    </source>
</reference>
<dbReference type="Pfam" id="PF03259">
    <property type="entry name" value="Robl_LC7"/>
    <property type="match status" value="1"/>
</dbReference>
<evidence type="ECO:0000256" key="1">
    <source>
        <dbReference type="ARBA" id="ARBA00007191"/>
    </source>
</evidence>
<dbReference type="AlphaFoldDB" id="A0A7S1TSR5"/>
<name>A0A7S1TSR5_9STRA</name>
<proteinExistence type="inferred from homology"/>
<sequence length="125" mass="13021">MLRVAAIPRILEQINTDGVKGSALVTMEGALLGYAGEMLPDVKAQVFGAVSSSMWDDFDEAGTNGTGELDMLFLSMDNGQLAIARAGPQFLVCAYAMKACGTGILRAKLKAISDYLADSLGALGS</sequence>
<dbReference type="EMBL" id="HBGJ01006897">
    <property type="protein sequence ID" value="CAD9245930.1"/>
    <property type="molecule type" value="Transcribed_RNA"/>
</dbReference>
<gene>
    <name evidence="3" type="ORF">PPAR1163_LOCUS4282</name>
</gene>
<dbReference type="InterPro" id="IPR037587">
    <property type="entry name" value="LAMTOR2-like"/>
</dbReference>
<dbReference type="GO" id="GO:0060090">
    <property type="term" value="F:molecular adaptor activity"/>
    <property type="evidence" value="ECO:0007669"/>
    <property type="project" value="InterPro"/>
</dbReference>
<organism evidence="3">
    <name type="scientific">Phaeomonas parva</name>
    <dbReference type="NCBI Taxonomy" id="124430"/>
    <lineage>
        <taxon>Eukaryota</taxon>
        <taxon>Sar</taxon>
        <taxon>Stramenopiles</taxon>
        <taxon>Ochrophyta</taxon>
        <taxon>Pinguiophyceae</taxon>
        <taxon>Pinguiochrysidales</taxon>
        <taxon>Pinguiochrysidaceae</taxon>
        <taxon>Phaeomonas</taxon>
    </lineage>
</organism>
<accession>A0A7S1TSR5</accession>
<evidence type="ECO:0000313" key="3">
    <source>
        <dbReference type="EMBL" id="CAD9245930.1"/>
    </source>
</evidence>
<evidence type="ECO:0000259" key="2">
    <source>
        <dbReference type="SMART" id="SM00960"/>
    </source>
</evidence>
<dbReference type="SMART" id="SM00960">
    <property type="entry name" value="Robl_LC7"/>
    <property type="match status" value="1"/>
</dbReference>
<dbReference type="InterPro" id="IPR004942">
    <property type="entry name" value="Roadblock/LAMTOR2_dom"/>
</dbReference>
<dbReference type="SUPFAM" id="SSF103196">
    <property type="entry name" value="Roadblock/LC7 domain"/>
    <property type="match status" value="1"/>
</dbReference>
<feature type="domain" description="Roadblock/LAMTOR2" evidence="2">
    <location>
        <begin position="7"/>
        <end position="96"/>
    </location>
</feature>
<comment type="similarity">
    <text evidence="1">Belongs to the GAMAD family.</text>
</comment>
<protein>
    <recommendedName>
        <fullName evidence="2">Roadblock/LAMTOR2 domain-containing protein</fullName>
    </recommendedName>
</protein>